<dbReference type="GO" id="GO:0009408">
    <property type="term" value="P:response to heat"/>
    <property type="evidence" value="ECO:0007669"/>
    <property type="project" value="InterPro"/>
</dbReference>
<dbReference type="EMBL" id="DRLF01000022">
    <property type="protein sequence ID" value="HEC05327.1"/>
    <property type="molecule type" value="Genomic_DNA"/>
</dbReference>
<evidence type="ECO:0000259" key="4">
    <source>
        <dbReference type="PROSITE" id="PS01031"/>
    </source>
</evidence>
<name>A0A831W9A8_9GAMM</name>
<keyword evidence="1" id="KW-0346">Stress response</keyword>
<protein>
    <submittedName>
        <fullName evidence="5">Hsp20/alpha crystallin family protein</fullName>
    </submittedName>
</protein>
<dbReference type="Pfam" id="PF00011">
    <property type="entry name" value="HSP20"/>
    <property type="match status" value="1"/>
</dbReference>
<comment type="caution">
    <text evidence="5">The sequence shown here is derived from an EMBL/GenBank/DDBJ whole genome shotgun (WGS) entry which is preliminary data.</text>
</comment>
<evidence type="ECO:0000313" key="5">
    <source>
        <dbReference type="EMBL" id="HEC05327.1"/>
    </source>
</evidence>
<dbReference type="PANTHER" id="PTHR46733">
    <property type="entry name" value="26.5 KDA HEAT SHOCK PROTEIN, MITOCHONDRIAL"/>
    <property type="match status" value="1"/>
</dbReference>
<organism evidence="5">
    <name type="scientific">Thiolapillus brandeum</name>
    <dbReference type="NCBI Taxonomy" id="1076588"/>
    <lineage>
        <taxon>Bacteria</taxon>
        <taxon>Pseudomonadati</taxon>
        <taxon>Pseudomonadota</taxon>
        <taxon>Gammaproteobacteria</taxon>
        <taxon>Chromatiales</taxon>
        <taxon>Sedimenticolaceae</taxon>
        <taxon>Thiolapillus</taxon>
    </lineage>
</organism>
<evidence type="ECO:0000256" key="1">
    <source>
        <dbReference type="ARBA" id="ARBA00023016"/>
    </source>
</evidence>
<dbReference type="InterPro" id="IPR008978">
    <property type="entry name" value="HSP20-like_chaperone"/>
</dbReference>
<gene>
    <name evidence="5" type="ORF">ENJ12_00615</name>
</gene>
<dbReference type="CDD" id="cd06464">
    <property type="entry name" value="ACD_sHsps-like"/>
    <property type="match status" value="1"/>
</dbReference>
<dbReference type="Proteomes" id="UP000886339">
    <property type="component" value="Unassembled WGS sequence"/>
</dbReference>
<feature type="domain" description="SHSP" evidence="4">
    <location>
        <begin position="50"/>
        <end position="164"/>
    </location>
</feature>
<dbReference type="InterPro" id="IPR002068">
    <property type="entry name" value="A-crystallin/Hsp20_dom"/>
</dbReference>
<proteinExistence type="inferred from homology"/>
<dbReference type="PANTHER" id="PTHR46733:SF3">
    <property type="entry name" value="26.5 KDA HEAT SHOCK PROTEIN, MITOCHONDRIAL"/>
    <property type="match status" value="1"/>
</dbReference>
<accession>A0A831W9A8</accession>
<dbReference type="SUPFAM" id="SSF49764">
    <property type="entry name" value="HSP20-like chaperones"/>
    <property type="match status" value="1"/>
</dbReference>
<dbReference type="PROSITE" id="PS01031">
    <property type="entry name" value="SHSP"/>
    <property type="match status" value="1"/>
</dbReference>
<sequence length="164" mass="18629">MSTLQQIRNGMSQAWDSLVDGWQHLYRRAANAITRFSRGKGDSEESRELAARSTGWGVLASEVYDDHDKVVVRLEAPGMEGSDFNIEVVENYLVIRGQKNIEREHTDGRYHILECAYGSFERALPLPDDVIADEARASYKRGVLRIELPKSSAARRHRIDVKVQ</sequence>
<dbReference type="InterPro" id="IPR044587">
    <property type="entry name" value="HSP21-like"/>
</dbReference>
<dbReference type="Gene3D" id="2.60.40.790">
    <property type="match status" value="1"/>
</dbReference>
<dbReference type="AlphaFoldDB" id="A0A831W9A8"/>
<comment type="similarity">
    <text evidence="2 3">Belongs to the small heat shock protein (HSP20) family.</text>
</comment>
<evidence type="ECO:0000256" key="3">
    <source>
        <dbReference type="RuleBase" id="RU003616"/>
    </source>
</evidence>
<reference evidence="5" key="1">
    <citation type="journal article" date="2020" name="mSystems">
        <title>Genome- and Community-Level Interaction Insights into Carbon Utilization and Element Cycling Functions of Hydrothermarchaeota in Hydrothermal Sediment.</title>
        <authorList>
            <person name="Zhou Z."/>
            <person name="Liu Y."/>
            <person name="Xu W."/>
            <person name="Pan J."/>
            <person name="Luo Z.H."/>
            <person name="Li M."/>
        </authorList>
    </citation>
    <scope>NUCLEOTIDE SEQUENCE [LARGE SCALE GENOMIC DNA]</scope>
    <source>
        <strain evidence="5">HyVt-458</strain>
    </source>
</reference>
<evidence type="ECO:0000256" key="2">
    <source>
        <dbReference type="PROSITE-ProRule" id="PRU00285"/>
    </source>
</evidence>